<name>A0AAW6SSU5_9BACI</name>
<keyword evidence="3" id="KW-0808">Transferase</keyword>
<sequence length="625" mass="72895">MGVKTISLCMIVKNEEKYLEACLKSVKNKVNEIIIVDTGSQDQTIDIAKENGAKVFSIKWNNDFAAARNFSIKQATMDYILVMDADEHLDENVDLQKVLTSEKDHYSIRIKNELSSGGSIFHPAVRLFKNFIGLQYFGKIHEHLNVDRPTSELSHEFGDVLIHHIGYKDDVVVEKEKHNRNMKILLDEVETNPTGYNLYNLGNQYKANEQHNEALEAYKKAFPLSKDRLYINYLLYNMIDCLRILGRTKEALDVLDASIESFPNHTDFYFMRGRIYEEMAYYKDAEIAYKKCVELGEVKLLQTLDGVGSYLSFIRLGHIYIELGDYSSALDMATEALKSNRYHMPALKMYLELLIRTNVPNVKIKENIKEIFPIASFEDLKHLVIVLSVIKSPLLQEFLDQYNLKVSESVLGISKLYSKNYMESFRIWKGNGLESDEYKDVLLLAFLLKNNDLEDKYKSSLNLSKKEWKLVDKLIYRDKVDFGKISEELEDIIVFISKQLIYLYEDEHFNYLFNVIAKGSSSLKIKFSKMLMETGFTQNAQQLLLDFYVENQTNKEYVELLADTCYKQKQFNEAISFYNRVTELSKDYLSYEKMFRTFEKLNDQKALELLNEEIKRLFPLALWVK</sequence>
<dbReference type="Proteomes" id="UP001159179">
    <property type="component" value="Unassembled WGS sequence"/>
</dbReference>
<evidence type="ECO:0000313" key="4">
    <source>
        <dbReference type="Proteomes" id="UP001159179"/>
    </source>
</evidence>
<proteinExistence type="predicted"/>
<feature type="repeat" description="TPR" evidence="1">
    <location>
        <begin position="310"/>
        <end position="343"/>
    </location>
</feature>
<dbReference type="PROSITE" id="PS50005">
    <property type="entry name" value="TPR"/>
    <property type="match status" value="2"/>
</dbReference>
<dbReference type="InterPro" id="IPR029044">
    <property type="entry name" value="Nucleotide-diphossugar_trans"/>
</dbReference>
<organism evidence="3 4">
    <name type="scientific">Heyndrickxia oleronia</name>
    <dbReference type="NCBI Taxonomy" id="38875"/>
    <lineage>
        <taxon>Bacteria</taxon>
        <taxon>Bacillati</taxon>
        <taxon>Bacillota</taxon>
        <taxon>Bacilli</taxon>
        <taxon>Bacillales</taxon>
        <taxon>Bacillaceae</taxon>
        <taxon>Heyndrickxia</taxon>
    </lineage>
</organism>
<dbReference type="Gene3D" id="3.90.550.10">
    <property type="entry name" value="Spore Coat Polysaccharide Biosynthesis Protein SpsA, Chain A"/>
    <property type="match status" value="1"/>
</dbReference>
<reference evidence="3" key="1">
    <citation type="submission" date="2023-03" db="EMBL/GenBank/DDBJ databases">
        <title>Bacterial isolates from washroom surfaces on a university campus.</title>
        <authorList>
            <person name="Holman D.B."/>
            <person name="Gzyl K.E."/>
            <person name="Taheri A.E."/>
        </authorList>
    </citation>
    <scope>NUCLEOTIDE SEQUENCE</scope>
    <source>
        <strain evidence="3">RD03</strain>
    </source>
</reference>
<comment type="caution">
    <text evidence="3">The sequence shown here is derived from an EMBL/GenBank/DDBJ whole genome shotgun (WGS) entry which is preliminary data.</text>
</comment>
<dbReference type="CDD" id="cd02511">
    <property type="entry name" value="Beta4Glucosyltransferase"/>
    <property type="match status" value="1"/>
</dbReference>
<dbReference type="PANTHER" id="PTHR43630:SF2">
    <property type="entry name" value="GLYCOSYLTRANSFERASE"/>
    <property type="match status" value="1"/>
</dbReference>
<dbReference type="Pfam" id="PF00535">
    <property type="entry name" value="Glycos_transf_2"/>
    <property type="match status" value="1"/>
</dbReference>
<protein>
    <submittedName>
        <fullName evidence="3">Glycosyltransferase</fullName>
        <ecNumber evidence="3">2.4.-.-</ecNumber>
    </submittedName>
</protein>
<dbReference type="InterPro" id="IPR019734">
    <property type="entry name" value="TPR_rpt"/>
</dbReference>
<dbReference type="InterPro" id="IPR001173">
    <property type="entry name" value="Glyco_trans_2-like"/>
</dbReference>
<dbReference type="EC" id="2.4.-.-" evidence="3"/>
<keyword evidence="3" id="KW-0328">Glycosyltransferase</keyword>
<dbReference type="PANTHER" id="PTHR43630">
    <property type="entry name" value="POLY-BETA-1,6-N-ACETYL-D-GLUCOSAMINE SYNTHASE"/>
    <property type="match status" value="1"/>
</dbReference>
<dbReference type="Gene3D" id="1.25.40.10">
    <property type="entry name" value="Tetratricopeptide repeat domain"/>
    <property type="match status" value="2"/>
</dbReference>
<dbReference type="SUPFAM" id="SSF53448">
    <property type="entry name" value="Nucleotide-diphospho-sugar transferases"/>
    <property type="match status" value="1"/>
</dbReference>
<evidence type="ECO:0000313" key="3">
    <source>
        <dbReference type="EMBL" id="MDH5161283.1"/>
    </source>
</evidence>
<keyword evidence="1" id="KW-0802">TPR repeat</keyword>
<feature type="repeat" description="TPR" evidence="1">
    <location>
        <begin position="195"/>
        <end position="228"/>
    </location>
</feature>
<gene>
    <name evidence="3" type="ORF">P5X88_10055</name>
</gene>
<dbReference type="InterPro" id="IPR011990">
    <property type="entry name" value="TPR-like_helical_dom_sf"/>
</dbReference>
<dbReference type="SMART" id="SM00028">
    <property type="entry name" value="TPR"/>
    <property type="match status" value="5"/>
</dbReference>
<accession>A0AAW6SSU5</accession>
<feature type="domain" description="Glycosyltransferase 2-like" evidence="2">
    <location>
        <begin position="7"/>
        <end position="100"/>
    </location>
</feature>
<dbReference type="EMBL" id="JAROYP010000005">
    <property type="protein sequence ID" value="MDH5161283.1"/>
    <property type="molecule type" value="Genomic_DNA"/>
</dbReference>
<evidence type="ECO:0000259" key="2">
    <source>
        <dbReference type="Pfam" id="PF00535"/>
    </source>
</evidence>
<dbReference type="SUPFAM" id="SSF48452">
    <property type="entry name" value="TPR-like"/>
    <property type="match status" value="1"/>
</dbReference>
<dbReference type="Pfam" id="PF13181">
    <property type="entry name" value="TPR_8"/>
    <property type="match status" value="4"/>
</dbReference>
<evidence type="ECO:0000256" key="1">
    <source>
        <dbReference type="PROSITE-ProRule" id="PRU00339"/>
    </source>
</evidence>
<dbReference type="GO" id="GO:0016757">
    <property type="term" value="F:glycosyltransferase activity"/>
    <property type="evidence" value="ECO:0007669"/>
    <property type="project" value="UniProtKB-KW"/>
</dbReference>
<dbReference type="AlphaFoldDB" id="A0AAW6SSU5"/>